<dbReference type="SUPFAM" id="SSF56235">
    <property type="entry name" value="N-terminal nucleophile aminohydrolases (Ntn hydrolases)"/>
    <property type="match status" value="1"/>
</dbReference>
<dbReference type="Gene3D" id="3.40.50.620">
    <property type="entry name" value="HUPs"/>
    <property type="match status" value="1"/>
</dbReference>
<dbReference type="GO" id="GO:0006529">
    <property type="term" value="P:asparagine biosynthetic process"/>
    <property type="evidence" value="ECO:0007669"/>
    <property type="project" value="UniProtKB-KW"/>
</dbReference>
<dbReference type="PANTHER" id="PTHR45937:SF1">
    <property type="entry name" value="ASPARAGINE SYNTHETASE DOMAIN-CONTAINING PROTEIN 1"/>
    <property type="match status" value="1"/>
</dbReference>
<evidence type="ECO:0000256" key="2">
    <source>
        <dbReference type="ARBA" id="ARBA00022888"/>
    </source>
</evidence>
<dbReference type="OrthoDB" id="10252281at2759"/>
<organism evidence="6 7">
    <name type="scientific">[Candida] railenensis</name>
    <dbReference type="NCBI Taxonomy" id="45579"/>
    <lineage>
        <taxon>Eukaryota</taxon>
        <taxon>Fungi</taxon>
        <taxon>Dikarya</taxon>
        <taxon>Ascomycota</taxon>
        <taxon>Saccharomycotina</taxon>
        <taxon>Pichiomycetes</taxon>
        <taxon>Debaryomycetaceae</taxon>
        <taxon>Kurtzmaniella</taxon>
    </lineage>
</organism>
<dbReference type="InterPro" id="IPR051857">
    <property type="entry name" value="Asn_synthetase_domain"/>
</dbReference>
<gene>
    <name evidence="6" type="ORF">CLIB1423_01S05204</name>
</gene>
<dbReference type="PANTHER" id="PTHR45937">
    <property type="entry name" value="ASPARAGINE SYNTHETASE DOMAIN-CONTAINING PROTEIN 1"/>
    <property type="match status" value="1"/>
</dbReference>
<sequence>MCGILCCISREPPSIPKYFEQNIRNFDDNIVVWDSQDEAFIQKLIDIDLKQTETLSSEDQHKINNLDKLRICNARLNQIKNTIGKSESHNSELAEAKSKIELEMKSLALVDHIDKNEMANLPPREIGVGLFTSLVPVIASRGPNYLKYISFHIEEAKTWVEQFSSVLSLRQPFVQQPVQVENEQISIQFNGELYNQECLDSNDSKFIGDKIISNIGNFGQGNREKAIVETIAELEGEFAYAIVDKAKQRCYFGRDYVGKRSLVYSLKESSGLVISSVTNGKNENNWEECKAEVVYMYDFESCKLDSYEMALKGARHPKPICNSALNKLKGIEVSNRISKFKEVFFEACKVRVDTIHPIHEDNPHITNLGILFSGGLDCTVIAGTVGQLFSEMSSLSDKTVLIDLLTVGFDNPRTEVSASGSPDRKLAKKSWLELANKFNKDSRISFRLVEVDVNYEEWLRHKSRVERLMYPCDTEMDLSIAIAFYFASRASNGVKLTLNLSTCEIETQANYTSKAKVLLSGLGADELFAGYSRHERVFNDLKPDSGSDVLEKAYSDLANELTNDIKVIYKRNLGRDDRVIASWGKELRYPFLEEKVINYVVQQVELDLKFNHSWETTTNKKGKVSTRLKPVRKWILREYAETLGLTGVKNELKRAIQFGAKSAKMEIGQGKTKGTDQL</sequence>
<dbReference type="InterPro" id="IPR029055">
    <property type="entry name" value="Ntn_hydrolases_N"/>
</dbReference>
<proteinExistence type="predicted"/>
<name>A0A9P0VVM5_9ASCO</name>
<dbReference type="EMBL" id="CAKXYY010000001">
    <property type="protein sequence ID" value="CAH2350220.1"/>
    <property type="molecule type" value="Genomic_DNA"/>
</dbReference>
<dbReference type="CDD" id="cd01991">
    <property type="entry name" value="Asn_synthase_B_C"/>
    <property type="match status" value="1"/>
</dbReference>
<keyword evidence="2" id="KW-0061">Asparagine biosynthesis</keyword>
<evidence type="ECO:0000313" key="6">
    <source>
        <dbReference type="EMBL" id="CAH2350220.1"/>
    </source>
</evidence>
<dbReference type="Pfam" id="PF13537">
    <property type="entry name" value="GATase_7"/>
    <property type="match status" value="1"/>
</dbReference>
<keyword evidence="1" id="KW-0028">Amino-acid biosynthesis</keyword>
<dbReference type="AlphaFoldDB" id="A0A9P0VVM5"/>
<dbReference type="InterPro" id="IPR014729">
    <property type="entry name" value="Rossmann-like_a/b/a_fold"/>
</dbReference>
<reference evidence="6" key="1">
    <citation type="submission" date="2022-03" db="EMBL/GenBank/DDBJ databases">
        <authorList>
            <person name="Legras J.-L."/>
            <person name="Devillers H."/>
            <person name="Grondin C."/>
        </authorList>
    </citation>
    <scope>NUCLEOTIDE SEQUENCE</scope>
    <source>
        <strain evidence="6">CLIB 1423</strain>
    </source>
</reference>
<evidence type="ECO:0000313" key="7">
    <source>
        <dbReference type="Proteomes" id="UP000837801"/>
    </source>
</evidence>
<dbReference type="InterPro" id="IPR017932">
    <property type="entry name" value="GATase_2_dom"/>
</dbReference>
<evidence type="ECO:0000259" key="5">
    <source>
        <dbReference type="Pfam" id="PF13537"/>
    </source>
</evidence>
<protein>
    <submittedName>
        <fullName evidence="6">Asparagine synthetase domain-containing protein</fullName>
    </submittedName>
</protein>
<keyword evidence="7" id="KW-1185">Reference proteome</keyword>
<dbReference type="Proteomes" id="UP000837801">
    <property type="component" value="Unassembled WGS sequence"/>
</dbReference>
<dbReference type="GO" id="GO:0004066">
    <property type="term" value="F:asparagine synthase (glutamine-hydrolyzing) activity"/>
    <property type="evidence" value="ECO:0007669"/>
    <property type="project" value="InterPro"/>
</dbReference>
<evidence type="ECO:0000256" key="1">
    <source>
        <dbReference type="ARBA" id="ARBA00022605"/>
    </source>
</evidence>
<keyword evidence="3" id="KW-0315">Glutamine amidotransferase</keyword>
<dbReference type="InterPro" id="IPR001962">
    <property type="entry name" value="Asn_synthase"/>
</dbReference>
<evidence type="ECO:0000259" key="4">
    <source>
        <dbReference type="Pfam" id="PF00733"/>
    </source>
</evidence>
<evidence type="ECO:0000256" key="3">
    <source>
        <dbReference type="ARBA" id="ARBA00022962"/>
    </source>
</evidence>
<dbReference type="Pfam" id="PF00733">
    <property type="entry name" value="Asn_synthase"/>
    <property type="match status" value="1"/>
</dbReference>
<dbReference type="SUPFAM" id="SSF52402">
    <property type="entry name" value="Adenine nucleotide alpha hydrolases-like"/>
    <property type="match status" value="1"/>
</dbReference>
<feature type="domain" description="Asparagine synthetase" evidence="4">
    <location>
        <begin position="367"/>
        <end position="641"/>
    </location>
</feature>
<dbReference type="Gene3D" id="3.60.20.10">
    <property type="entry name" value="Glutamine Phosphoribosylpyrophosphate, subunit 1, domain 1"/>
    <property type="match status" value="1"/>
</dbReference>
<accession>A0A9P0VVM5</accession>
<comment type="caution">
    <text evidence="6">The sequence shown here is derived from an EMBL/GenBank/DDBJ whole genome shotgun (WGS) entry which is preliminary data.</text>
</comment>
<feature type="domain" description="Glutamine amidotransferase type-2" evidence="5">
    <location>
        <begin position="175"/>
        <end position="276"/>
    </location>
</feature>